<comment type="caution">
    <text evidence="8">The sequence shown here is derived from an EMBL/GenBank/DDBJ whole genome shotgun (WGS) entry which is preliminary data.</text>
</comment>
<keyword evidence="4 6" id="KW-1133">Transmembrane helix</keyword>
<dbReference type="InterPro" id="IPR011701">
    <property type="entry name" value="MFS"/>
</dbReference>
<feature type="transmembrane region" description="Helical" evidence="6">
    <location>
        <begin position="295"/>
        <end position="317"/>
    </location>
</feature>
<dbReference type="PROSITE" id="PS50850">
    <property type="entry name" value="MFS"/>
    <property type="match status" value="1"/>
</dbReference>
<feature type="transmembrane region" description="Helical" evidence="6">
    <location>
        <begin position="103"/>
        <end position="124"/>
    </location>
</feature>
<dbReference type="InterPro" id="IPR036259">
    <property type="entry name" value="MFS_trans_sf"/>
</dbReference>
<dbReference type="InterPro" id="IPR020846">
    <property type="entry name" value="MFS_dom"/>
</dbReference>
<feature type="transmembrane region" description="Helical" evidence="6">
    <location>
        <begin position="207"/>
        <end position="230"/>
    </location>
</feature>
<evidence type="ECO:0000256" key="2">
    <source>
        <dbReference type="ARBA" id="ARBA00022475"/>
    </source>
</evidence>
<dbReference type="Gene3D" id="1.20.1250.20">
    <property type="entry name" value="MFS general substrate transporter like domains"/>
    <property type="match status" value="1"/>
</dbReference>
<dbReference type="EMBL" id="BOPG01000033">
    <property type="protein sequence ID" value="GIJ58007.1"/>
    <property type="molecule type" value="Genomic_DNA"/>
</dbReference>
<dbReference type="Pfam" id="PF07690">
    <property type="entry name" value="MFS_1"/>
    <property type="match status" value="1"/>
</dbReference>
<reference evidence="8" key="1">
    <citation type="submission" date="2021-01" db="EMBL/GenBank/DDBJ databases">
        <title>Whole genome shotgun sequence of Virgisporangium aurantiacum NBRC 16421.</title>
        <authorList>
            <person name="Komaki H."/>
            <person name="Tamura T."/>
        </authorList>
    </citation>
    <scope>NUCLEOTIDE SEQUENCE</scope>
    <source>
        <strain evidence="8">NBRC 16421</strain>
    </source>
</reference>
<keyword evidence="3 6" id="KW-0812">Transmembrane</keyword>
<evidence type="ECO:0000313" key="9">
    <source>
        <dbReference type="Proteomes" id="UP000612585"/>
    </source>
</evidence>
<evidence type="ECO:0000256" key="6">
    <source>
        <dbReference type="SAM" id="Phobius"/>
    </source>
</evidence>
<dbReference type="CDD" id="cd17324">
    <property type="entry name" value="MFS_NepI_like"/>
    <property type="match status" value="1"/>
</dbReference>
<evidence type="ECO:0000256" key="3">
    <source>
        <dbReference type="ARBA" id="ARBA00022692"/>
    </source>
</evidence>
<feature type="transmembrane region" description="Helical" evidence="6">
    <location>
        <begin position="136"/>
        <end position="154"/>
    </location>
</feature>
<feature type="transmembrane region" description="Helical" evidence="6">
    <location>
        <begin position="46"/>
        <end position="66"/>
    </location>
</feature>
<keyword evidence="2" id="KW-1003">Cell membrane</keyword>
<feature type="domain" description="Major facilitator superfamily (MFS) profile" evidence="7">
    <location>
        <begin position="12"/>
        <end position="383"/>
    </location>
</feature>
<accession>A0A8J3Z6S3</accession>
<evidence type="ECO:0000313" key="8">
    <source>
        <dbReference type="EMBL" id="GIJ58007.1"/>
    </source>
</evidence>
<evidence type="ECO:0000256" key="4">
    <source>
        <dbReference type="ARBA" id="ARBA00022989"/>
    </source>
</evidence>
<keyword evidence="5 6" id="KW-0472">Membrane</keyword>
<dbReference type="Proteomes" id="UP000612585">
    <property type="component" value="Unassembled WGS sequence"/>
</dbReference>
<feature type="transmembrane region" description="Helical" evidence="6">
    <location>
        <begin position="242"/>
        <end position="264"/>
    </location>
</feature>
<dbReference type="GO" id="GO:0022857">
    <property type="term" value="F:transmembrane transporter activity"/>
    <property type="evidence" value="ECO:0007669"/>
    <property type="project" value="InterPro"/>
</dbReference>
<feature type="transmembrane region" description="Helical" evidence="6">
    <location>
        <begin position="360"/>
        <end position="383"/>
    </location>
</feature>
<dbReference type="InterPro" id="IPR050189">
    <property type="entry name" value="MFS_Efflux_Transporters"/>
</dbReference>
<dbReference type="PANTHER" id="PTHR43124">
    <property type="entry name" value="PURINE EFFLUX PUMP PBUE"/>
    <property type="match status" value="1"/>
</dbReference>
<evidence type="ECO:0000256" key="1">
    <source>
        <dbReference type="ARBA" id="ARBA00004651"/>
    </source>
</evidence>
<dbReference type="RefSeq" id="WP_203998060.1">
    <property type="nucleotide sequence ID" value="NZ_BOPG01000033.1"/>
</dbReference>
<name>A0A8J3Z6S3_9ACTN</name>
<proteinExistence type="predicted"/>
<evidence type="ECO:0000259" key="7">
    <source>
        <dbReference type="PROSITE" id="PS50850"/>
    </source>
</evidence>
<dbReference type="AlphaFoldDB" id="A0A8J3Z6S3"/>
<feature type="transmembrane region" description="Helical" evidence="6">
    <location>
        <begin position="329"/>
        <end position="354"/>
    </location>
</feature>
<dbReference type="SUPFAM" id="SSF103473">
    <property type="entry name" value="MFS general substrate transporter"/>
    <property type="match status" value="1"/>
</dbReference>
<sequence>MTAPSRGRAVAALLALTLGSFAFVTTENLPIGLLTLMADDLDRSLSSIGFLVTGYAAVVVVASVPLTRMTRGVSRRGLLAGLLALFSAATLVSAVAPNYGTLFGTRLVTALCQGLFWSVVNPTAAAMFPREVRGRALAVLSAGGTLGPVLGVPAGTWLGQQTNWRAAFWAMTAVAVITCLVVIALVPGDAGLSADAARGADPDRRRFWLVVGATAVVVTAYFTTFTYITAFMLDVSGWSSAALGPLLFASGSAGLLGVFAVSAFIDRKPQLTPVLAAAVIAVALLGLALAGQSRWAAVGFAALGGAGLSAFAPAVAHRIMQVAPGGTDVAGAVLSSGFNVGIAAGSFIGGALVATSGVRSVALAGGLIALLALLILSIEPFLLGRSTSSPYRVGRSDVTL</sequence>
<dbReference type="PANTHER" id="PTHR43124:SF4">
    <property type="entry name" value="SUGAR EFFLUX TRANSPORTER"/>
    <property type="match status" value="1"/>
</dbReference>
<comment type="subcellular location">
    <subcellularLocation>
        <location evidence="1">Cell membrane</location>
        <topology evidence="1">Multi-pass membrane protein</topology>
    </subcellularLocation>
</comment>
<feature type="transmembrane region" description="Helical" evidence="6">
    <location>
        <begin position="78"/>
        <end position="97"/>
    </location>
</feature>
<feature type="transmembrane region" description="Helical" evidence="6">
    <location>
        <begin position="166"/>
        <end position="186"/>
    </location>
</feature>
<protein>
    <submittedName>
        <fullName evidence="8">MFS transporter</fullName>
    </submittedName>
</protein>
<feature type="transmembrane region" description="Helical" evidence="6">
    <location>
        <begin position="271"/>
        <end position="289"/>
    </location>
</feature>
<keyword evidence="9" id="KW-1185">Reference proteome</keyword>
<dbReference type="GO" id="GO:0005886">
    <property type="term" value="C:plasma membrane"/>
    <property type="evidence" value="ECO:0007669"/>
    <property type="project" value="UniProtKB-SubCell"/>
</dbReference>
<organism evidence="8 9">
    <name type="scientific">Virgisporangium aurantiacum</name>
    <dbReference type="NCBI Taxonomy" id="175570"/>
    <lineage>
        <taxon>Bacteria</taxon>
        <taxon>Bacillati</taxon>
        <taxon>Actinomycetota</taxon>
        <taxon>Actinomycetes</taxon>
        <taxon>Micromonosporales</taxon>
        <taxon>Micromonosporaceae</taxon>
        <taxon>Virgisporangium</taxon>
    </lineage>
</organism>
<gene>
    <name evidence="8" type="ORF">Vau01_055230</name>
</gene>
<evidence type="ECO:0000256" key="5">
    <source>
        <dbReference type="ARBA" id="ARBA00023136"/>
    </source>
</evidence>